<feature type="chain" id="PRO_5046324271" evidence="1">
    <location>
        <begin position="26"/>
        <end position="156"/>
    </location>
</feature>
<accession>A0ABW8RL61</accession>
<dbReference type="Pfam" id="PF13027">
    <property type="entry name" value="DUF3888"/>
    <property type="match status" value="1"/>
</dbReference>
<organism evidence="2 3">
    <name type="scientific">Bacillus salipaludis</name>
    <dbReference type="NCBI Taxonomy" id="2547811"/>
    <lineage>
        <taxon>Bacteria</taxon>
        <taxon>Bacillati</taxon>
        <taxon>Bacillota</taxon>
        <taxon>Bacilli</taxon>
        <taxon>Bacillales</taxon>
        <taxon>Bacillaceae</taxon>
        <taxon>Bacillus</taxon>
    </lineage>
</organism>
<feature type="signal peptide" evidence="1">
    <location>
        <begin position="1"/>
        <end position="25"/>
    </location>
</feature>
<proteinExistence type="predicted"/>
<sequence length="156" mass="18125">MKKMLIAFILSLVLVTFFQIKFASANEPTQDSEELRLQDMLMIMLTPNISEVLRNYYGSNTPGITPWKINIIQTKRVQHFRGFMLDITFEIEPTTGHNVSIGKDRITYRISYGPSIEQIEHTHLATYDLPPELQAPTSFDFNHLPRLFKYVLSKPY</sequence>
<protein>
    <submittedName>
        <fullName evidence="2">DUF3888 domain-containing protein</fullName>
    </submittedName>
</protein>
<dbReference type="Proteomes" id="UP001623041">
    <property type="component" value="Unassembled WGS sequence"/>
</dbReference>
<evidence type="ECO:0000256" key="1">
    <source>
        <dbReference type="SAM" id="SignalP"/>
    </source>
</evidence>
<evidence type="ECO:0000313" key="3">
    <source>
        <dbReference type="Proteomes" id="UP001623041"/>
    </source>
</evidence>
<gene>
    <name evidence="2" type="ORF">ACJEBI_22655</name>
</gene>
<keyword evidence="1" id="KW-0732">Signal</keyword>
<name>A0ABW8RL61_9BACI</name>
<evidence type="ECO:0000313" key="2">
    <source>
        <dbReference type="EMBL" id="MFK9094263.1"/>
    </source>
</evidence>
<dbReference type="RefSeq" id="WP_406582736.1">
    <property type="nucleotide sequence ID" value="NZ_JBJHQH010000021.1"/>
</dbReference>
<dbReference type="EMBL" id="JBJHQH010000021">
    <property type="protein sequence ID" value="MFK9094263.1"/>
    <property type="molecule type" value="Genomic_DNA"/>
</dbReference>
<dbReference type="InterPro" id="IPR024984">
    <property type="entry name" value="DUF3888"/>
</dbReference>
<comment type="caution">
    <text evidence="2">The sequence shown here is derived from an EMBL/GenBank/DDBJ whole genome shotgun (WGS) entry which is preliminary data.</text>
</comment>
<reference evidence="2 3" key="1">
    <citation type="submission" date="2024-11" db="EMBL/GenBank/DDBJ databases">
        <authorList>
            <person name="Lucas J.A."/>
        </authorList>
    </citation>
    <scope>NUCLEOTIDE SEQUENCE [LARGE SCALE GENOMIC DNA]</scope>
    <source>
        <strain evidence="2 3">Z 5.4</strain>
    </source>
</reference>
<keyword evidence="3" id="KW-1185">Reference proteome</keyword>